<proteinExistence type="predicted"/>
<dbReference type="AlphaFoldDB" id="E1ID62"/>
<keyword evidence="2" id="KW-1185">Reference proteome</keyword>
<sequence>MNNSGAIYIEHPDHHAVISELSRQMQARGFVAVERDPTDCDPRIMIPAKRLRHFLVMPAVAGWVVIWEDPGYFAERPLAQALAANLGRRAIWIEVSGNGVSWAYGHYDGSTTLDEQYSEVKVPYYGEYGSIFFAFNPEHTPEEFIAKFGLPYDSYDYARVVAGDLPAATGAVVHLAFEK</sequence>
<evidence type="ECO:0000313" key="1">
    <source>
        <dbReference type="EMBL" id="EFO80894.1"/>
    </source>
</evidence>
<dbReference type="STRING" id="765420.OSCT_1263"/>
<organism evidence="1 2">
    <name type="scientific">Oscillochloris trichoides DG-6</name>
    <dbReference type="NCBI Taxonomy" id="765420"/>
    <lineage>
        <taxon>Bacteria</taxon>
        <taxon>Bacillati</taxon>
        <taxon>Chloroflexota</taxon>
        <taxon>Chloroflexia</taxon>
        <taxon>Chloroflexales</taxon>
        <taxon>Chloroflexineae</taxon>
        <taxon>Oscillochloridaceae</taxon>
        <taxon>Oscillochloris</taxon>
    </lineage>
</organism>
<comment type="caution">
    <text evidence="1">The sequence shown here is derived from an EMBL/GenBank/DDBJ whole genome shotgun (WGS) entry which is preliminary data.</text>
</comment>
<accession>E1ID62</accession>
<gene>
    <name evidence="1" type="ORF">OSCT_1263</name>
</gene>
<evidence type="ECO:0000313" key="2">
    <source>
        <dbReference type="Proteomes" id="UP000054010"/>
    </source>
</evidence>
<dbReference type="HOGENOM" id="CLU_1502049_0_0_0"/>
<dbReference type="EMBL" id="ADVR01000036">
    <property type="protein sequence ID" value="EFO80894.1"/>
    <property type="molecule type" value="Genomic_DNA"/>
</dbReference>
<dbReference type="Proteomes" id="UP000054010">
    <property type="component" value="Unassembled WGS sequence"/>
</dbReference>
<dbReference type="OrthoDB" id="154071at2"/>
<protein>
    <submittedName>
        <fullName evidence="1">Uncharacterized protein</fullName>
    </submittedName>
</protein>
<reference evidence="1 2" key="1">
    <citation type="journal article" date="2011" name="J. Bacteriol.">
        <title>Draft genome sequence of the anoxygenic filamentous phototrophic bacterium Oscillochloris trichoides subsp. DG-6.</title>
        <authorList>
            <person name="Kuznetsov B.B."/>
            <person name="Ivanovsky R.N."/>
            <person name="Keppen O.I."/>
            <person name="Sukhacheva M.V."/>
            <person name="Bumazhkin B.K."/>
            <person name="Patutina E.O."/>
            <person name="Beletsky A.V."/>
            <person name="Mardanov A.V."/>
            <person name="Baslerov R.V."/>
            <person name="Panteleeva A.N."/>
            <person name="Kolganova T.V."/>
            <person name="Ravin N.V."/>
            <person name="Skryabin K.G."/>
        </authorList>
    </citation>
    <scope>NUCLEOTIDE SEQUENCE [LARGE SCALE GENOMIC DNA]</scope>
    <source>
        <strain evidence="1 2">DG-6</strain>
    </source>
</reference>
<name>E1ID62_9CHLR</name>